<dbReference type="Gene3D" id="2.60.40.2030">
    <property type="match status" value="1"/>
</dbReference>
<dbReference type="PANTHER" id="PTHR40088">
    <property type="entry name" value="PECTATE LYASE (EUROFUNG)"/>
    <property type="match status" value="1"/>
</dbReference>
<dbReference type="EMBL" id="CACRUT010000013">
    <property type="protein sequence ID" value="VYU04890.1"/>
    <property type="molecule type" value="Genomic_DNA"/>
</dbReference>
<dbReference type="SUPFAM" id="SSF51126">
    <property type="entry name" value="Pectin lyase-like"/>
    <property type="match status" value="1"/>
</dbReference>
<dbReference type="InterPro" id="IPR038081">
    <property type="entry name" value="CalX-like_sf"/>
</dbReference>
<dbReference type="InterPro" id="IPR052052">
    <property type="entry name" value="Polysaccharide_Lyase_9"/>
</dbReference>
<evidence type="ECO:0000256" key="2">
    <source>
        <dbReference type="ARBA" id="ARBA00022525"/>
    </source>
</evidence>
<name>A0A6N3BJH9_9BACT</name>
<dbReference type="InterPro" id="IPR007742">
    <property type="entry name" value="NosD_dom"/>
</dbReference>
<protein>
    <recommendedName>
        <fullName evidence="5">Periplasmic copper-binding protein NosD beta helix domain-containing protein</fullName>
    </recommendedName>
</protein>
<evidence type="ECO:0000256" key="3">
    <source>
        <dbReference type="ARBA" id="ARBA00022729"/>
    </source>
</evidence>
<evidence type="ECO:0000256" key="4">
    <source>
        <dbReference type="SAM" id="SignalP"/>
    </source>
</evidence>
<evidence type="ECO:0000259" key="5">
    <source>
        <dbReference type="Pfam" id="PF05048"/>
    </source>
</evidence>
<dbReference type="InterPro" id="IPR012334">
    <property type="entry name" value="Pectin_lyas_fold"/>
</dbReference>
<accession>A0A6N3BJH9</accession>
<dbReference type="InterPro" id="IPR011050">
    <property type="entry name" value="Pectin_lyase_fold/virulence"/>
</dbReference>
<gene>
    <name evidence="6" type="ORF">PCLFYP37_01776</name>
</gene>
<reference evidence="6" key="1">
    <citation type="submission" date="2019-11" db="EMBL/GenBank/DDBJ databases">
        <authorList>
            <person name="Feng L."/>
        </authorList>
    </citation>
    <scope>NUCLEOTIDE SEQUENCE</scope>
    <source>
        <strain evidence="6">PclaraLFYP37</strain>
    </source>
</reference>
<comment type="subcellular location">
    <subcellularLocation>
        <location evidence="1">Secreted</location>
    </subcellularLocation>
</comment>
<feature type="chain" id="PRO_5026851012" description="Periplasmic copper-binding protein NosD beta helix domain-containing protein" evidence="4">
    <location>
        <begin position="22"/>
        <end position="652"/>
    </location>
</feature>
<dbReference type="GO" id="GO:0005576">
    <property type="term" value="C:extracellular region"/>
    <property type="evidence" value="ECO:0007669"/>
    <property type="project" value="UniProtKB-SubCell"/>
</dbReference>
<proteinExistence type="predicted"/>
<evidence type="ECO:0000256" key="1">
    <source>
        <dbReference type="ARBA" id="ARBA00004613"/>
    </source>
</evidence>
<organism evidence="6">
    <name type="scientific">Paraprevotella clara</name>
    <dbReference type="NCBI Taxonomy" id="454154"/>
    <lineage>
        <taxon>Bacteria</taxon>
        <taxon>Pseudomonadati</taxon>
        <taxon>Bacteroidota</taxon>
        <taxon>Bacteroidia</taxon>
        <taxon>Bacteroidales</taxon>
        <taxon>Prevotellaceae</taxon>
        <taxon>Paraprevotella</taxon>
    </lineage>
</organism>
<sequence>MKSLNLMKPVLLCFSAFMLHALEGQGKGYYVSAAAGDGGDGTHVRPFKDIQAAATLAEAGDTVYVTGGLYVVDGLKPGHSGSEGRFVVFRPLPGTGEVVVRHPDVLPGDYSAVFDLSGLKYVWLGGFTFRDFKYAKCAVSMNGSEGCVVSRCRFERLGHPEVAAWNANSVIWMGNARGNSVVDNVFEDIIGDGVSINGQQCNGNLVARNSFARFSGKKRSWGGESLFTRCIDVQDMSDGNNAVAFNYFTEVPTCIWLDRDGSRNILLRNRAHACRDFIFNESRCAENMVSENIGANLEGIAYQTARYETGWTADAQWTNNVAFRCKTGFFIHKSRRDRLRNNIVYDCSGYNVELSDSAYDSGPHVFLDNLVYTPGKTKSLKLCGAEMSLRAFQTRLGGEGNLETSPGFVSMTYGQENFTLKEGSRAKGHGYGGVDLGAYPVYGAVPTGLEERNDPFAVQAGFNAYASCLERGAEMSFTVRLSHACREELRLALQPVAGEARVGEDFILSTDEVVFLPGETAKSFTVEGVGSSPYDELLALRLVSHSDEVGVCGGLTVVRIKKNMDSEPESVDGNVQYDEACRIFFERGSGKLKVEWPDEKFTVGIYRHDGRLAHSDGPADGSYVWDMYRMPQGLYIVSVKSRKGTSTKTVCK</sequence>
<keyword evidence="3 4" id="KW-0732">Signal</keyword>
<dbReference type="SUPFAM" id="SSF141072">
    <property type="entry name" value="CalX-like"/>
    <property type="match status" value="1"/>
</dbReference>
<keyword evidence="2" id="KW-0964">Secreted</keyword>
<evidence type="ECO:0000313" key="6">
    <source>
        <dbReference type="EMBL" id="VYU04890.1"/>
    </source>
</evidence>
<dbReference type="GO" id="GO:0016837">
    <property type="term" value="F:carbon-oxygen lyase activity, acting on polysaccharides"/>
    <property type="evidence" value="ECO:0007669"/>
    <property type="project" value="TreeGrafter"/>
</dbReference>
<dbReference type="Pfam" id="PF05048">
    <property type="entry name" value="NosD"/>
    <property type="match status" value="1"/>
</dbReference>
<feature type="signal peptide" evidence="4">
    <location>
        <begin position="1"/>
        <end position="21"/>
    </location>
</feature>
<dbReference type="Gene3D" id="2.160.20.10">
    <property type="entry name" value="Single-stranded right-handed beta-helix, Pectin lyase-like"/>
    <property type="match status" value="1"/>
</dbReference>
<dbReference type="RefSeq" id="WP_412441670.1">
    <property type="nucleotide sequence ID" value="NZ_CACRUT010000013.1"/>
</dbReference>
<feature type="domain" description="Periplasmic copper-binding protein NosD beta helix" evidence="5">
    <location>
        <begin position="266"/>
        <end position="360"/>
    </location>
</feature>
<dbReference type="PANTHER" id="PTHR40088:SF2">
    <property type="entry name" value="SECRETED SUGAR HYDROLASE"/>
    <property type="match status" value="1"/>
</dbReference>
<dbReference type="AlphaFoldDB" id="A0A6N3BJH9"/>